<keyword evidence="11 22" id="KW-1133">Transmembrane helix</keyword>
<accession>A0A6V7US02</accession>
<dbReference type="PANTHER" id="PTHR11742">
    <property type="entry name" value="MANNOSYL-OLIGOSACCHARIDE ALPHA-1,2-MANNOSIDASE-RELATED"/>
    <property type="match status" value="1"/>
</dbReference>
<comment type="caution">
    <text evidence="23">The sequence shown here is derived from an EMBL/GenBank/DDBJ whole genome shotgun (WGS) entry which is preliminary data.</text>
</comment>
<comment type="catalytic activity">
    <reaction evidence="15">
        <text>N(4)-(alpha-D-Man-(1-&gt;2)-alpha-D-Man-(1-&gt;2)-alpha-D-Man-(1-&gt;3)-[alpha-D-Man-(1-&gt;3)-[alpha-D-Man-(1-&gt;2)-alpha-D-Man-(1-&gt;6)]-alpha-D-Man-(1-&gt;6)]-beta-D-Man-(1-&gt;4)-beta-D-GlcNAc-(1-&gt;4)-beta-D-GlcNAc)-L-asparaginyl-[protein] (N-glucan mannose isomer 8A1,2,3B1,3) + 3 H2O = N(4)-(alpha-D-Man-(1-&gt;3)-[alpha-D-Man-(1-&gt;3)-[alpha-D-Man-(1-&gt;6)]-alpha-D-Man-(1-&gt;6)]-beta-D-Man-(1-&gt;4)-beta-D-GlcNAc-(1-&gt;4)-beta-D-GlcNAc)-L-asparaginyl-[protein] (N-glucan mannose isomer 5A1,2) + 3 beta-D-mannose</text>
        <dbReference type="Rhea" id="RHEA:56028"/>
        <dbReference type="Rhea" id="RHEA-COMP:14358"/>
        <dbReference type="Rhea" id="RHEA-COMP:14367"/>
        <dbReference type="ChEBI" id="CHEBI:15377"/>
        <dbReference type="ChEBI" id="CHEBI:28563"/>
        <dbReference type="ChEBI" id="CHEBI:59087"/>
        <dbReference type="ChEBI" id="CHEBI:60628"/>
        <dbReference type="EC" id="3.2.1.113"/>
    </reaction>
</comment>
<evidence type="ECO:0000256" key="21">
    <source>
        <dbReference type="RuleBase" id="RU361193"/>
    </source>
</evidence>
<dbReference type="InterPro" id="IPR012341">
    <property type="entry name" value="6hp_glycosidase-like_sf"/>
</dbReference>
<dbReference type="AlphaFoldDB" id="A0A6V7US02"/>
<dbReference type="EC" id="3.2.1.-" evidence="21"/>
<feature type="binding site" evidence="19">
    <location>
        <position position="579"/>
    </location>
    <ligand>
        <name>Ca(2+)</name>
        <dbReference type="ChEBI" id="CHEBI:29108"/>
    </ligand>
</feature>
<feature type="active site" evidence="18">
    <location>
        <position position="488"/>
    </location>
</feature>
<organism evidence="23 24">
    <name type="scientific">Meloidogyne enterolobii</name>
    <name type="common">Root-knot nematode worm</name>
    <name type="synonym">Meloidogyne mayaguensis</name>
    <dbReference type="NCBI Taxonomy" id="390850"/>
    <lineage>
        <taxon>Eukaryota</taxon>
        <taxon>Metazoa</taxon>
        <taxon>Ecdysozoa</taxon>
        <taxon>Nematoda</taxon>
        <taxon>Chromadorea</taxon>
        <taxon>Rhabditida</taxon>
        <taxon>Tylenchina</taxon>
        <taxon>Tylenchomorpha</taxon>
        <taxon>Tylenchoidea</taxon>
        <taxon>Meloidogynidae</taxon>
        <taxon>Meloidogyninae</taxon>
        <taxon>Meloidogyne</taxon>
    </lineage>
</organism>
<dbReference type="Gene3D" id="1.50.10.10">
    <property type="match status" value="1"/>
</dbReference>
<dbReference type="GO" id="GO:0005975">
    <property type="term" value="P:carbohydrate metabolic process"/>
    <property type="evidence" value="ECO:0007669"/>
    <property type="project" value="InterPro"/>
</dbReference>
<evidence type="ECO:0000256" key="2">
    <source>
        <dbReference type="ARBA" id="ARBA00004648"/>
    </source>
</evidence>
<feature type="transmembrane region" description="Helical" evidence="22">
    <location>
        <begin position="44"/>
        <end position="62"/>
    </location>
</feature>
<dbReference type="InterPro" id="IPR050749">
    <property type="entry name" value="Glycosyl_Hydrolase_47"/>
</dbReference>
<feature type="active site" description="Proton donor" evidence="18">
    <location>
        <position position="447"/>
    </location>
</feature>
<comment type="function">
    <text evidence="17">Involved in glycoprotein quality control targeting of misfolded glycoproteins for degradation. It primarily trims a single alpha-1,2-linked mannose residue from Man(9)GlcNAc(2) to produce Man(8)GlcNAc(2), but at high enzyme concentrations, as found in the ER quality control compartment (ERQC), it further trims the carbohydrates to Man(5-6)GlcNAc(2).</text>
</comment>
<feature type="active site" evidence="18">
    <location>
        <position position="335"/>
    </location>
</feature>
<name>A0A6V7US02_MELEN</name>
<evidence type="ECO:0000256" key="3">
    <source>
        <dbReference type="ARBA" id="ARBA00004922"/>
    </source>
</evidence>
<dbReference type="GO" id="GO:0005789">
    <property type="term" value="C:endoplasmic reticulum membrane"/>
    <property type="evidence" value="ECO:0007669"/>
    <property type="project" value="UniProtKB-SubCell"/>
</dbReference>
<evidence type="ECO:0000256" key="1">
    <source>
        <dbReference type="ARBA" id="ARBA00001913"/>
    </source>
</evidence>
<evidence type="ECO:0000313" key="23">
    <source>
        <dbReference type="EMBL" id="CAD2164206.1"/>
    </source>
</evidence>
<evidence type="ECO:0000256" key="19">
    <source>
        <dbReference type="PIRSR" id="PIRSR601382-2"/>
    </source>
</evidence>
<evidence type="ECO:0000256" key="9">
    <source>
        <dbReference type="ARBA" id="ARBA00022837"/>
    </source>
</evidence>
<dbReference type="GO" id="GO:0005509">
    <property type="term" value="F:calcium ion binding"/>
    <property type="evidence" value="ECO:0007669"/>
    <property type="project" value="InterPro"/>
</dbReference>
<dbReference type="GO" id="GO:0034976">
    <property type="term" value="P:response to endoplasmic reticulum stress"/>
    <property type="evidence" value="ECO:0007669"/>
    <property type="project" value="UniProtKB-ARBA"/>
</dbReference>
<comment type="pathway">
    <text evidence="3">Protein modification; protein glycosylation.</text>
</comment>
<keyword evidence="7 21" id="KW-0378">Hydrolase</keyword>
<keyword evidence="13 20" id="KW-1015">Disulfide bond</keyword>
<dbReference type="Proteomes" id="UP000580250">
    <property type="component" value="Unassembled WGS sequence"/>
</dbReference>
<keyword evidence="12 22" id="KW-0472">Membrane</keyword>
<dbReference type="InterPro" id="IPR036026">
    <property type="entry name" value="Seven-hairpin_glycosidases"/>
</dbReference>
<evidence type="ECO:0000256" key="13">
    <source>
        <dbReference type="ARBA" id="ARBA00023157"/>
    </source>
</evidence>
<evidence type="ECO:0000256" key="20">
    <source>
        <dbReference type="PIRSR" id="PIRSR601382-3"/>
    </source>
</evidence>
<evidence type="ECO:0000256" key="6">
    <source>
        <dbReference type="ARBA" id="ARBA00022723"/>
    </source>
</evidence>
<dbReference type="FunFam" id="1.50.10.10:FF:000010">
    <property type="entry name" value="alpha-1,2-Mannosidase"/>
    <property type="match status" value="1"/>
</dbReference>
<evidence type="ECO:0000256" key="8">
    <source>
        <dbReference type="ARBA" id="ARBA00022824"/>
    </source>
</evidence>
<comment type="similarity">
    <text evidence="4 21">Belongs to the glycosyl hydrolase 47 family.</text>
</comment>
<evidence type="ECO:0000256" key="17">
    <source>
        <dbReference type="ARBA" id="ARBA00053655"/>
    </source>
</evidence>
<keyword evidence="5 22" id="KW-0812">Transmembrane</keyword>
<keyword evidence="9 19" id="KW-0106">Calcium</keyword>
<comment type="subcellular location">
    <subcellularLocation>
        <location evidence="2">Endoplasmic reticulum membrane</location>
        <topology evidence="2">Single-pass type II membrane protein</topology>
    </subcellularLocation>
</comment>
<feature type="disulfide bond" evidence="20">
    <location>
        <begin position="405"/>
        <end position="434"/>
    </location>
</feature>
<evidence type="ECO:0000256" key="18">
    <source>
        <dbReference type="PIRSR" id="PIRSR601382-1"/>
    </source>
</evidence>
<reference evidence="23 24" key="1">
    <citation type="submission" date="2020-08" db="EMBL/GenBank/DDBJ databases">
        <authorList>
            <person name="Koutsovoulos G."/>
            <person name="Danchin GJ E."/>
        </authorList>
    </citation>
    <scope>NUCLEOTIDE SEQUENCE [LARGE SCALE GENOMIC DNA]</scope>
</reference>
<evidence type="ECO:0000256" key="10">
    <source>
        <dbReference type="ARBA" id="ARBA00022968"/>
    </source>
</evidence>
<keyword evidence="6 19" id="KW-0479">Metal-binding</keyword>
<keyword evidence="14 21" id="KW-0326">Glycosidase</keyword>
<dbReference type="Pfam" id="PF01532">
    <property type="entry name" value="Glyco_hydro_47"/>
    <property type="match status" value="1"/>
</dbReference>
<evidence type="ECO:0000256" key="11">
    <source>
        <dbReference type="ARBA" id="ARBA00022989"/>
    </source>
</evidence>
<protein>
    <recommendedName>
        <fullName evidence="21">alpha-1,2-Mannosidase</fullName>
        <ecNumber evidence="21">3.2.1.-</ecNumber>
    </recommendedName>
</protein>
<feature type="active site" description="Proton donor" evidence="18">
    <location>
        <position position="200"/>
    </location>
</feature>
<dbReference type="GO" id="GO:0004571">
    <property type="term" value="F:mannosyl-oligosaccharide 1,2-alpha-mannosidase activity"/>
    <property type="evidence" value="ECO:0007669"/>
    <property type="project" value="UniProtKB-EC"/>
</dbReference>
<dbReference type="OrthoDB" id="8118055at2759"/>
<evidence type="ECO:0000256" key="15">
    <source>
        <dbReference type="ARBA" id="ARBA00047669"/>
    </source>
</evidence>
<comment type="catalytic activity">
    <reaction evidence="16">
        <text>N(4)-(alpha-D-Man-(1-&gt;2)-alpha-D-Man-(1-&gt;2)-alpha-D-Man-(1-&gt;3)-[alpha-D-Man-(1-&gt;2)-alpha-D-Man-(1-&gt;3)-[alpha-D-Man-(1-&gt;2)-alpha-D-Man-(1-&gt;6)]-alpha-D-Man-(1-&gt;6)]-beta-D-Man-(1-&gt;4)-beta-D-GlcNAc-(1-&gt;4)-beta-D-GlcNAc)-L-asparaginyl-[protein] (N-glucan mannose isomer 9A1,2,3B1,2,3) + 4 H2O = N(4)-(alpha-D-Man-(1-&gt;3)-[alpha-D-Man-(1-&gt;3)-[alpha-D-Man-(1-&gt;6)]-alpha-D-Man-(1-&gt;6)]-beta-D-Man-(1-&gt;4)-beta-D-GlcNAc-(1-&gt;4)-beta-D-GlcNAc)-L-asparaginyl-[protein] (N-glucan mannose isomer 5A1,2) + 4 beta-D-mannose</text>
        <dbReference type="Rhea" id="RHEA:56008"/>
        <dbReference type="Rhea" id="RHEA-COMP:14356"/>
        <dbReference type="Rhea" id="RHEA-COMP:14367"/>
        <dbReference type="ChEBI" id="CHEBI:15377"/>
        <dbReference type="ChEBI" id="CHEBI:28563"/>
        <dbReference type="ChEBI" id="CHEBI:59087"/>
        <dbReference type="ChEBI" id="CHEBI:139493"/>
        <dbReference type="EC" id="3.2.1.113"/>
    </reaction>
</comment>
<evidence type="ECO:0000313" key="24">
    <source>
        <dbReference type="Proteomes" id="UP000580250"/>
    </source>
</evidence>
<evidence type="ECO:0000256" key="7">
    <source>
        <dbReference type="ARBA" id="ARBA00022801"/>
    </source>
</evidence>
<dbReference type="SUPFAM" id="SSF48225">
    <property type="entry name" value="Seven-hairpin glycosidases"/>
    <property type="match status" value="1"/>
</dbReference>
<evidence type="ECO:0000256" key="16">
    <source>
        <dbReference type="ARBA" id="ARBA00048605"/>
    </source>
</evidence>
<dbReference type="EMBL" id="CAJEWN010000102">
    <property type="protein sequence ID" value="CAD2164206.1"/>
    <property type="molecule type" value="Genomic_DNA"/>
</dbReference>
<evidence type="ECO:0000256" key="5">
    <source>
        <dbReference type="ARBA" id="ARBA00022692"/>
    </source>
</evidence>
<dbReference type="GO" id="GO:0010498">
    <property type="term" value="P:proteasomal protein catabolic process"/>
    <property type="evidence" value="ECO:0007669"/>
    <property type="project" value="UniProtKB-ARBA"/>
</dbReference>
<proteinExistence type="inferred from homology"/>
<dbReference type="PANTHER" id="PTHR11742:SF55">
    <property type="entry name" value="ENDOPLASMIC RETICULUM MANNOSYL-OLIGOSACCHARIDE 1,2-ALPHA-MANNOSIDASE"/>
    <property type="match status" value="1"/>
</dbReference>
<evidence type="ECO:0000256" key="14">
    <source>
        <dbReference type="ARBA" id="ARBA00023295"/>
    </source>
</evidence>
<dbReference type="InterPro" id="IPR001382">
    <property type="entry name" value="Glyco_hydro_47"/>
</dbReference>
<comment type="cofactor">
    <cofactor evidence="1 19">
        <name>Ca(2+)</name>
        <dbReference type="ChEBI" id="CHEBI:29108"/>
    </cofactor>
</comment>
<evidence type="ECO:0000256" key="22">
    <source>
        <dbReference type="SAM" id="Phobius"/>
    </source>
</evidence>
<dbReference type="PRINTS" id="PR00747">
    <property type="entry name" value="GLYHDRLASE47"/>
</dbReference>
<keyword evidence="10" id="KW-0735">Signal-anchor</keyword>
<keyword evidence="8" id="KW-0256">Endoplasmic reticulum</keyword>
<evidence type="ECO:0000256" key="12">
    <source>
        <dbReference type="ARBA" id="ARBA00023136"/>
    </source>
</evidence>
<gene>
    <name evidence="23" type="ORF">MENT_LOCUS16444</name>
</gene>
<evidence type="ECO:0000256" key="4">
    <source>
        <dbReference type="ARBA" id="ARBA00007658"/>
    </source>
</evidence>
<sequence length="589" mass="67574">MPQFMHFRDSGDTLPFVVRQNGGVVDQSSSAALLKLLLIRRNNLCGLLFCFLVTALLYVQLYKFPNQLQLVDKTMDVLQNRESYKNQIANSERRKDAGKIKKKIVPMNIPKFAGPKNDKQKAVRDAFLHAWRGYKQYAWGHDLLKPVTRTYQEWIECGLTIVDSLDTLLIMGLNDEFNEAKEWVAKELDFDKNRFVSLFETTIRILGGLLSAYHLSGDQIFLTKAEDIGRRLLPGISDSPTAVPYSDVNLRTGSRQQPSWSVDSSLAEIASLQLEFRDLARLVENDTYETLSFRVSEHIHDQPCNKQFGLCPMFISPTDGRFREPGTLTFGARADSYYEYLLKQWLQTGKTIDWLEKDYRRAMDSMQNKLWKGTVSGKLYFVGEQTTESTNSLIKFSPKMDHLVCFLAGTLALGTQHGMPSIHLEIAKNLSQTCQAMYENPTGLGPEIAWFNIVENEENKKTTDNDETKLPPDLYIKSMDAHSLLRPEAFEAWFYLHRITGDSIYKEWGWTAFKAIEQYAKVESGGYSSVQNVKRIPVHLKDMMESFFLGESLKYLYLLFADDQQNNPDIPLDKWIFNTEAHPLPVRTH</sequence>